<evidence type="ECO:0000256" key="6">
    <source>
        <dbReference type="SAM" id="MobiDB-lite"/>
    </source>
</evidence>
<dbReference type="InterPro" id="IPR004384">
    <property type="entry name" value="RNA_MeTrfase_TrmJ/LasT"/>
</dbReference>
<dbReference type="GO" id="GO:0005829">
    <property type="term" value="C:cytosol"/>
    <property type="evidence" value="ECO:0007669"/>
    <property type="project" value="TreeGrafter"/>
</dbReference>
<name>A0A8J6TKF2_9BACT</name>
<dbReference type="EC" id="2.1.1.200" evidence="5"/>
<keyword evidence="5" id="KW-0963">Cytoplasm</keyword>
<dbReference type="CDD" id="cd18093">
    <property type="entry name" value="SpoU-like_TrmJ"/>
    <property type="match status" value="1"/>
</dbReference>
<gene>
    <name evidence="5" type="primary">trmJ</name>
    <name evidence="8" type="ORF">H8D96_08950</name>
</gene>
<dbReference type="EMBL" id="JACNIG010000199">
    <property type="protein sequence ID" value="MBC8432034.1"/>
    <property type="molecule type" value="Genomic_DNA"/>
</dbReference>
<evidence type="ECO:0000313" key="8">
    <source>
        <dbReference type="EMBL" id="MBC8432034.1"/>
    </source>
</evidence>
<reference evidence="8 9" key="1">
    <citation type="submission" date="2020-08" db="EMBL/GenBank/DDBJ databases">
        <title>Bridging the membrane lipid divide: bacteria of the FCB group superphylum have the potential to synthesize archaeal ether lipids.</title>
        <authorList>
            <person name="Villanueva L."/>
            <person name="Von Meijenfeldt F.A.B."/>
            <person name="Westbye A.B."/>
            <person name="Yadav S."/>
            <person name="Hopmans E.C."/>
            <person name="Dutilh B.E."/>
            <person name="Sinninghe Damste J.S."/>
        </authorList>
    </citation>
    <scope>NUCLEOTIDE SEQUENCE [LARGE SCALE GENOMIC DNA]</scope>
    <source>
        <strain evidence="8">NIOZ-UU17</strain>
    </source>
</reference>
<feature type="region of interest" description="Disordered" evidence="6">
    <location>
        <begin position="248"/>
        <end position="269"/>
    </location>
</feature>
<proteinExistence type="inferred from homology"/>
<sequence length="269" mass="30504">MPQRINLANITIVLHQPRYPQNIGAAARAMLNMGIDKLVVVDPQNYDLEKVLQLGTHVAMGIIEDIKFFSNLKEALSPYSYVVGTTARLGGQRQVVSSPAKQAKKLVTVSAENRTAILFGPEDKGLSNEDIRCCHALVNIPTSDFSSINLGQAVMIVCYEIFTAGREATEEFTPRLASRHELDGMYDQVKDILVRISYINPENPDYWMNSLRRFFTRMRLRAKEVSIIRGICRQINWYSKKCYQDGLQMNPDSSSPKNEEHKHKTLINK</sequence>
<comment type="subcellular location">
    <subcellularLocation>
        <location evidence="5">Cytoplasm</location>
    </subcellularLocation>
</comment>
<evidence type="ECO:0000313" key="9">
    <source>
        <dbReference type="Proteomes" id="UP000605201"/>
    </source>
</evidence>
<feature type="domain" description="tRNA/rRNA methyltransferase SpoU type" evidence="7">
    <location>
        <begin position="10"/>
        <end position="159"/>
    </location>
</feature>
<dbReference type="GO" id="GO:0002128">
    <property type="term" value="P:tRNA nucleoside ribose methylation"/>
    <property type="evidence" value="ECO:0007669"/>
    <property type="project" value="TreeGrafter"/>
</dbReference>
<dbReference type="PANTHER" id="PTHR42786">
    <property type="entry name" value="TRNA/RRNA METHYLTRANSFERASE"/>
    <property type="match status" value="1"/>
</dbReference>
<keyword evidence="2 5" id="KW-0489">Methyltransferase</keyword>
<comment type="caution">
    <text evidence="8">The sequence shown here is derived from an EMBL/GenBank/DDBJ whole genome shotgun (WGS) entry which is preliminary data.</text>
</comment>
<dbReference type="Proteomes" id="UP000605201">
    <property type="component" value="Unassembled WGS sequence"/>
</dbReference>
<dbReference type="AlphaFoldDB" id="A0A8J6TKF2"/>
<comment type="catalytic activity">
    <reaction evidence="5">
        <text>cytidine(32) in tRNA + S-adenosyl-L-methionine = 2'-O-methylcytidine(32) in tRNA + S-adenosyl-L-homocysteine + H(+)</text>
        <dbReference type="Rhea" id="RHEA:42932"/>
        <dbReference type="Rhea" id="RHEA-COMP:10288"/>
        <dbReference type="Rhea" id="RHEA-COMP:10289"/>
        <dbReference type="ChEBI" id="CHEBI:15378"/>
        <dbReference type="ChEBI" id="CHEBI:57856"/>
        <dbReference type="ChEBI" id="CHEBI:59789"/>
        <dbReference type="ChEBI" id="CHEBI:74495"/>
        <dbReference type="ChEBI" id="CHEBI:82748"/>
        <dbReference type="EC" id="2.1.1.200"/>
    </reaction>
</comment>
<comment type="function">
    <text evidence="5">Catalyzes the formation of 2'O-methylated cytidine (Cm32) or 2'O-methylated uridine (Um32) at position 32 in tRNA.</text>
</comment>
<dbReference type="NCBIfam" id="TIGR00050">
    <property type="entry name" value="rRNA_methyl_1"/>
    <property type="match status" value="1"/>
</dbReference>
<comment type="similarity">
    <text evidence="1">Belongs to the class IV-like SAM-binding methyltransferase superfamily. RNA methyltransferase TrmH family.</text>
</comment>
<dbReference type="PIRSF" id="PIRSF004808">
    <property type="entry name" value="LasT"/>
    <property type="match status" value="1"/>
</dbReference>
<dbReference type="Gene3D" id="1.10.8.590">
    <property type="match status" value="1"/>
</dbReference>
<dbReference type="Gene3D" id="3.40.1280.10">
    <property type="match status" value="1"/>
</dbReference>
<dbReference type="Pfam" id="PF00588">
    <property type="entry name" value="SpoU_methylase"/>
    <property type="match status" value="1"/>
</dbReference>
<dbReference type="InterPro" id="IPR001537">
    <property type="entry name" value="SpoU_MeTrfase"/>
</dbReference>
<keyword evidence="3" id="KW-0808">Transferase</keyword>
<dbReference type="GO" id="GO:0160206">
    <property type="term" value="F:tRNA (cytidine(32)/uridine(32)-2'-O)-methyltransferase activity"/>
    <property type="evidence" value="ECO:0007669"/>
    <property type="project" value="UniProtKB-EC"/>
</dbReference>
<keyword evidence="4 5" id="KW-0949">S-adenosyl-L-methionine</keyword>
<evidence type="ECO:0000256" key="1">
    <source>
        <dbReference type="ARBA" id="ARBA00007228"/>
    </source>
</evidence>
<dbReference type="SUPFAM" id="SSF75217">
    <property type="entry name" value="alpha/beta knot"/>
    <property type="match status" value="1"/>
</dbReference>
<dbReference type="PANTHER" id="PTHR42786:SF2">
    <property type="entry name" value="TRNA (CYTIDINE_URIDINE-2'-O-)-METHYLTRANSFERASE TRMJ"/>
    <property type="match status" value="1"/>
</dbReference>
<dbReference type="InterPro" id="IPR029026">
    <property type="entry name" value="tRNA_m1G_MTases_N"/>
</dbReference>
<comment type="catalytic activity">
    <reaction evidence="5">
        <text>uridine(32) in tRNA + S-adenosyl-L-methionine = 2'-O-methyluridine(32) in tRNA + S-adenosyl-L-homocysteine + H(+)</text>
        <dbReference type="Rhea" id="RHEA:42936"/>
        <dbReference type="Rhea" id="RHEA-COMP:10107"/>
        <dbReference type="Rhea" id="RHEA-COMP:10290"/>
        <dbReference type="ChEBI" id="CHEBI:15378"/>
        <dbReference type="ChEBI" id="CHEBI:57856"/>
        <dbReference type="ChEBI" id="CHEBI:59789"/>
        <dbReference type="ChEBI" id="CHEBI:65315"/>
        <dbReference type="ChEBI" id="CHEBI:74478"/>
        <dbReference type="EC" id="2.1.1.200"/>
    </reaction>
</comment>
<dbReference type="GO" id="GO:0003723">
    <property type="term" value="F:RNA binding"/>
    <property type="evidence" value="ECO:0007669"/>
    <property type="project" value="InterPro"/>
</dbReference>
<protein>
    <recommendedName>
        <fullName evidence="5">tRNA (cytidine/uridine-2'-O-)-methyltransferase TrmJ</fullName>
        <ecNumber evidence="5">2.1.1.200</ecNumber>
    </recommendedName>
    <alternativeName>
        <fullName evidence="5">tRNA (cytidine(32)/uridine(32)-2'-O)-methyltransferase</fullName>
    </alternativeName>
    <alternativeName>
        <fullName evidence="5">tRNA Cm32/Um32 methyltransferase</fullName>
    </alternativeName>
</protein>
<evidence type="ECO:0000256" key="3">
    <source>
        <dbReference type="ARBA" id="ARBA00022679"/>
    </source>
</evidence>
<dbReference type="InterPro" id="IPR029028">
    <property type="entry name" value="Alpha/beta_knot_MTases"/>
</dbReference>
<evidence type="ECO:0000259" key="7">
    <source>
        <dbReference type="Pfam" id="PF00588"/>
    </source>
</evidence>
<comment type="subunit">
    <text evidence="5">Homodimer.</text>
</comment>
<keyword evidence="5" id="KW-0819">tRNA processing</keyword>
<evidence type="ECO:0000256" key="4">
    <source>
        <dbReference type="ARBA" id="ARBA00022691"/>
    </source>
</evidence>
<accession>A0A8J6TKF2</accession>
<evidence type="ECO:0000256" key="2">
    <source>
        <dbReference type="ARBA" id="ARBA00022603"/>
    </source>
</evidence>
<organism evidence="8 9">
    <name type="scientific">Candidatus Desulfatibia vada</name>
    <dbReference type="NCBI Taxonomy" id="2841696"/>
    <lineage>
        <taxon>Bacteria</taxon>
        <taxon>Pseudomonadati</taxon>
        <taxon>Thermodesulfobacteriota</taxon>
        <taxon>Desulfobacteria</taxon>
        <taxon>Desulfobacterales</taxon>
        <taxon>Desulfobacterales incertae sedis</taxon>
        <taxon>Candidatus Desulfatibia</taxon>
    </lineage>
</organism>
<evidence type="ECO:0000256" key="5">
    <source>
        <dbReference type="RuleBase" id="RU362024"/>
    </source>
</evidence>